<gene>
    <name evidence="2" type="ORF">BBOH_1526</name>
</gene>
<proteinExistence type="predicted"/>
<dbReference type="EMBL" id="JGYP01000005">
    <property type="protein sequence ID" value="KFI44798.1"/>
    <property type="molecule type" value="Genomic_DNA"/>
</dbReference>
<comment type="caution">
    <text evidence="2">The sequence shown here is derived from an EMBL/GenBank/DDBJ whole genome shotgun (WGS) entry which is preliminary data.</text>
</comment>
<organism evidence="2 3">
    <name type="scientific">Bifidobacterium bohemicum DSM 22767</name>
    <dbReference type="NCBI Taxonomy" id="1437606"/>
    <lineage>
        <taxon>Bacteria</taxon>
        <taxon>Bacillati</taxon>
        <taxon>Actinomycetota</taxon>
        <taxon>Actinomycetes</taxon>
        <taxon>Bifidobacteriales</taxon>
        <taxon>Bifidobacteriaceae</taxon>
        <taxon>Bifidobacterium</taxon>
    </lineage>
</organism>
<evidence type="ECO:0000313" key="3">
    <source>
        <dbReference type="Proteomes" id="UP000029096"/>
    </source>
</evidence>
<sequence length="94" mass="10004">MNDNNEMMTLEPSVWGTVRVRLSHASELIRGRACVADARVRTFFAQPDEGAATAEYAVVLVAATGFGAVLVALLKSGAVKELLKALITKALKMA</sequence>
<dbReference type="STRING" id="1437606.BBOH_1526"/>
<dbReference type="Pfam" id="PF14029">
    <property type="entry name" value="DUF4244"/>
    <property type="match status" value="1"/>
</dbReference>
<protein>
    <recommendedName>
        <fullName evidence="4">DUF4244 domain-containing protein</fullName>
    </recommendedName>
</protein>
<keyword evidence="1" id="KW-1133">Transmembrane helix</keyword>
<feature type="transmembrane region" description="Helical" evidence="1">
    <location>
        <begin position="56"/>
        <end position="74"/>
    </location>
</feature>
<dbReference type="OrthoDB" id="3748241at2"/>
<keyword evidence="1" id="KW-0472">Membrane</keyword>
<accession>A0A086ZE48</accession>
<reference evidence="2 3" key="1">
    <citation type="submission" date="2014-03" db="EMBL/GenBank/DDBJ databases">
        <title>Genomics of Bifidobacteria.</title>
        <authorList>
            <person name="Ventura M."/>
            <person name="Milani C."/>
            <person name="Lugli G.A."/>
        </authorList>
    </citation>
    <scope>NUCLEOTIDE SEQUENCE [LARGE SCALE GENOMIC DNA]</scope>
    <source>
        <strain evidence="2 3">DSM 22767</strain>
    </source>
</reference>
<dbReference type="Proteomes" id="UP000029096">
    <property type="component" value="Unassembled WGS sequence"/>
</dbReference>
<dbReference type="InterPro" id="IPR025338">
    <property type="entry name" value="DUF4244"/>
</dbReference>
<dbReference type="eggNOG" id="ENOG5033B4A">
    <property type="taxonomic scope" value="Bacteria"/>
</dbReference>
<keyword evidence="1" id="KW-0812">Transmembrane</keyword>
<dbReference type="RefSeq" id="WP_033520953.1">
    <property type="nucleotide sequence ID" value="NZ_JDUS01000004.1"/>
</dbReference>
<evidence type="ECO:0000313" key="2">
    <source>
        <dbReference type="EMBL" id="KFI44798.1"/>
    </source>
</evidence>
<dbReference type="AlphaFoldDB" id="A0A086ZE48"/>
<name>A0A086ZE48_9BIFI</name>
<evidence type="ECO:0000256" key="1">
    <source>
        <dbReference type="SAM" id="Phobius"/>
    </source>
</evidence>
<evidence type="ECO:0008006" key="4">
    <source>
        <dbReference type="Google" id="ProtNLM"/>
    </source>
</evidence>
<keyword evidence="3" id="KW-1185">Reference proteome</keyword>